<name>A0ABS0J7E8_9BACT</name>
<evidence type="ECO:0000256" key="1">
    <source>
        <dbReference type="ARBA" id="ARBA00004651"/>
    </source>
</evidence>
<evidence type="ECO:0000256" key="2">
    <source>
        <dbReference type="ARBA" id="ARBA00022475"/>
    </source>
</evidence>
<keyword evidence="3 6" id="KW-0812">Transmembrane</keyword>
<evidence type="ECO:0000313" key="8">
    <source>
        <dbReference type="EMBL" id="MBG3878392.1"/>
    </source>
</evidence>
<keyword evidence="2" id="KW-1003">Cell membrane</keyword>
<dbReference type="EMBL" id="VRYY01000562">
    <property type="protein sequence ID" value="MBG3878392.1"/>
    <property type="molecule type" value="Genomic_DNA"/>
</dbReference>
<evidence type="ECO:0000259" key="7">
    <source>
        <dbReference type="Pfam" id="PF00482"/>
    </source>
</evidence>
<feature type="transmembrane region" description="Helical" evidence="6">
    <location>
        <begin position="6"/>
        <end position="31"/>
    </location>
</feature>
<accession>A0ABS0J7E8</accession>
<feature type="transmembrane region" description="Helical" evidence="6">
    <location>
        <begin position="111"/>
        <end position="135"/>
    </location>
</feature>
<feature type="domain" description="Type II secretion system protein GspF" evidence="7">
    <location>
        <begin position="182"/>
        <end position="310"/>
    </location>
</feature>
<dbReference type="InterPro" id="IPR018076">
    <property type="entry name" value="T2SS_GspF_dom"/>
</dbReference>
<evidence type="ECO:0000256" key="4">
    <source>
        <dbReference type="ARBA" id="ARBA00022989"/>
    </source>
</evidence>
<dbReference type="RefSeq" id="WP_196610320.1">
    <property type="nucleotide sequence ID" value="NZ_VRYY01000562.1"/>
</dbReference>
<evidence type="ECO:0000256" key="5">
    <source>
        <dbReference type="ARBA" id="ARBA00023136"/>
    </source>
</evidence>
<protein>
    <submittedName>
        <fullName evidence="8">Type II secretion system F family protein</fullName>
    </submittedName>
</protein>
<dbReference type="Proteomes" id="UP001194469">
    <property type="component" value="Unassembled WGS sequence"/>
</dbReference>
<feature type="transmembrane region" description="Helical" evidence="6">
    <location>
        <begin position="141"/>
        <end position="163"/>
    </location>
</feature>
<proteinExistence type="predicted"/>
<dbReference type="PANTHER" id="PTHR35007">
    <property type="entry name" value="INTEGRAL MEMBRANE PROTEIN-RELATED"/>
    <property type="match status" value="1"/>
</dbReference>
<keyword evidence="5 6" id="KW-0472">Membrane</keyword>
<organism evidence="8 9">
    <name type="scientific">Nitratidesulfovibrio oxamicus</name>
    <dbReference type="NCBI Taxonomy" id="32016"/>
    <lineage>
        <taxon>Bacteria</taxon>
        <taxon>Pseudomonadati</taxon>
        <taxon>Thermodesulfobacteriota</taxon>
        <taxon>Desulfovibrionia</taxon>
        <taxon>Desulfovibrionales</taxon>
        <taxon>Desulfovibrionaceae</taxon>
        <taxon>Nitratidesulfovibrio</taxon>
    </lineage>
</organism>
<comment type="caution">
    <text evidence="8">The sequence shown here is derived from an EMBL/GenBank/DDBJ whole genome shotgun (WGS) entry which is preliminary data.</text>
</comment>
<evidence type="ECO:0000256" key="6">
    <source>
        <dbReference type="SAM" id="Phobius"/>
    </source>
</evidence>
<comment type="subcellular location">
    <subcellularLocation>
        <location evidence="1">Cell membrane</location>
        <topology evidence="1">Multi-pass membrane protein</topology>
    </subcellularLocation>
</comment>
<reference evidence="8 9" key="1">
    <citation type="submission" date="2019-08" db="EMBL/GenBank/DDBJ databases">
        <authorList>
            <person name="Luo N."/>
        </authorList>
    </citation>
    <scope>NUCLEOTIDE SEQUENCE [LARGE SCALE GENOMIC DNA]</scope>
    <source>
        <strain evidence="8 9">NCIMB 9442</strain>
    </source>
</reference>
<evidence type="ECO:0000256" key="3">
    <source>
        <dbReference type="ARBA" id="ARBA00022692"/>
    </source>
</evidence>
<keyword evidence="9" id="KW-1185">Reference proteome</keyword>
<sequence>MPFDDTMIPFLAALLASGAVLLVAQALRGMFGNRQRVQRMHGRLTRHAAGARAVAVAAPALPESPLSSLKAALNAMAERVGQKVVKDDGEEVNEAGLALVRAGYRNRRAPLVFWGVKAGLTLCGLLLGLVIRLIAGDDVPMGLMALLFICPAVVGLYAPNVWLSRRIKARRLDIINSLPDALDLLVVCVEAGMGLDQAFSRVAREMAATNPVLAEELNMVILELRAGKSRAEALKNLAARVALEDVNSLVTLIVQADAFGTSISSTLRVYSDTMRTTRFQRAEEIAAKMPVKLLFPLVFCILPALFVTIMGPAFIKLMQVFAQMGQ</sequence>
<gene>
    <name evidence="8" type="ORF">FVW20_15580</name>
</gene>
<keyword evidence="4 6" id="KW-1133">Transmembrane helix</keyword>
<feature type="transmembrane region" description="Helical" evidence="6">
    <location>
        <begin position="293"/>
        <end position="315"/>
    </location>
</feature>
<evidence type="ECO:0000313" key="9">
    <source>
        <dbReference type="Proteomes" id="UP001194469"/>
    </source>
</evidence>
<dbReference type="Pfam" id="PF00482">
    <property type="entry name" value="T2SSF"/>
    <property type="match status" value="1"/>
</dbReference>
<dbReference type="PANTHER" id="PTHR35007:SF2">
    <property type="entry name" value="PILUS ASSEMBLE PROTEIN"/>
    <property type="match status" value="1"/>
</dbReference>